<protein>
    <submittedName>
        <fullName evidence="2">Uncharacterized protein</fullName>
    </submittedName>
</protein>
<gene>
    <name evidence="2" type="ORF">PGLA1383_LOCUS8963</name>
</gene>
<keyword evidence="1" id="KW-1133">Transmembrane helix</keyword>
<feature type="transmembrane region" description="Helical" evidence="1">
    <location>
        <begin position="68"/>
        <end position="85"/>
    </location>
</feature>
<comment type="caution">
    <text evidence="2">The sequence shown here is derived from an EMBL/GenBank/DDBJ whole genome shotgun (WGS) entry which is preliminary data.</text>
</comment>
<evidence type="ECO:0000313" key="2">
    <source>
        <dbReference type="EMBL" id="CAE8590239.1"/>
    </source>
</evidence>
<keyword evidence="1" id="KW-0812">Transmembrane</keyword>
<organism evidence="2 3">
    <name type="scientific">Polarella glacialis</name>
    <name type="common">Dinoflagellate</name>
    <dbReference type="NCBI Taxonomy" id="89957"/>
    <lineage>
        <taxon>Eukaryota</taxon>
        <taxon>Sar</taxon>
        <taxon>Alveolata</taxon>
        <taxon>Dinophyceae</taxon>
        <taxon>Suessiales</taxon>
        <taxon>Suessiaceae</taxon>
        <taxon>Polarella</taxon>
    </lineage>
</organism>
<proteinExistence type="predicted"/>
<keyword evidence="3" id="KW-1185">Reference proteome</keyword>
<name>A0A813DUM0_POLGL</name>
<dbReference type="Proteomes" id="UP000654075">
    <property type="component" value="Unassembled WGS sequence"/>
</dbReference>
<sequence length="130" mass="14873">MRWMVQVPGPHVSLKYEIFVCWLLSASVLSLLDWDVIHKQAINIRCMVQVPSPHASLGRASPLNMRSLLVWLFLFFALLFVWLVFNTQAPEVVWMVRVPSSRASLAWASMINISSLFVCLFVCLFCLFAV</sequence>
<reference evidence="2" key="1">
    <citation type="submission" date="2021-02" db="EMBL/GenBank/DDBJ databases">
        <authorList>
            <person name="Dougan E. K."/>
            <person name="Rhodes N."/>
            <person name="Thang M."/>
            <person name="Chan C."/>
        </authorList>
    </citation>
    <scope>NUCLEOTIDE SEQUENCE</scope>
</reference>
<evidence type="ECO:0000256" key="1">
    <source>
        <dbReference type="SAM" id="Phobius"/>
    </source>
</evidence>
<dbReference type="AlphaFoldDB" id="A0A813DUM0"/>
<accession>A0A813DUM0</accession>
<evidence type="ECO:0000313" key="3">
    <source>
        <dbReference type="Proteomes" id="UP000654075"/>
    </source>
</evidence>
<feature type="transmembrane region" description="Helical" evidence="1">
    <location>
        <begin position="105"/>
        <end position="129"/>
    </location>
</feature>
<dbReference type="EMBL" id="CAJNNV010004148">
    <property type="protein sequence ID" value="CAE8590239.1"/>
    <property type="molecule type" value="Genomic_DNA"/>
</dbReference>
<keyword evidence="1" id="KW-0472">Membrane</keyword>